<gene>
    <name evidence="2" type="ORF">BN7_1883</name>
</gene>
<dbReference type="Proteomes" id="UP000009328">
    <property type="component" value="Unassembled WGS sequence"/>
</dbReference>
<sequence length="529" mass="60238">MNDITSQFSMRDNRSINTQSKHLRNFKDSNVIQSQQFSNNFQNSADVPIQADYIDRNVLDAPLAQLHNLDISSNSNIDINLNKSFEIYNQFEQEVPIQEPIKSNPQLITREPIKPQQSIPKLRNMKSRLDMLDNSQLTSFPLAPPRVCSEAITNGNNLKSPEINAQDIIQSRPNSQFLDIDPIVLVEDYIKQKQLNRKKLSVMDLKTSIKTFNSMDQNESPQGPNYLTRAKSILSETFPSSLQNSQHDNQDHQLPSSQPSTLLLTKNSIDDEEESITSSNQDFYSAKTSQSRSLSSTGSIHTNVSHISNISNVPTLKLSTSNDQTFGEFSIPSTSVFASSTTSLISTDSNNINGDSSLRYCVICDSPLYEISSLLTQDNQFSEFVCSNCTEQYEQLSKLIESFDQSISGMKSIPEDSSIDDIEELLNQPVLKKTKIESLSSSKYNGFSSHLVNKLHTQLESSNLSPRSPQRFNRPLMHHHQQQRHQHTQQHQQQTNLNSRQSQWLNEARRKLRWRWRLSGLLPQFLEKK</sequence>
<accession>K0KLX0</accession>
<protein>
    <submittedName>
        <fullName evidence="2">Uncharacterized protein</fullName>
    </submittedName>
</protein>
<dbReference type="InParanoid" id="K0KLX0"/>
<organism evidence="2 3">
    <name type="scientific">Wickerhamomyces ciferrii (strain ATCC 14091 / BCRC 22168 / CBS 111 / JCM 3599 / NBRC 0793 / NRRL Y-1031 F-60-10)</name>
    <name type="common">Yeast</name>
    <name type="synonym">Pichia ciferrii</name>
    <dbReference type="NCBI Taxonomy" id="1206466"/>
    <lineage>
        <taxon>Eukaryota</taxon>
        <taxon>Fungi</taxon>
        <taxon>Dikarya</taxon>
        <taxon>Ascomycota</taxon>
        <taxon>Saccharomycotina</taxon>
        <taxon>Saccharomycetes</taxon>
        <taxon>Phaffomycetales</taxon>
        <taxon>Wickerhamomycetaceae</taxon>
        <taxon>Wickerhamomyces</taxon>
    </lineage>
</organism>
<dbReference type="eggNOG" id="ENOG502QW4R">
    <property type="taxonomic scope" value="Eukaryota"/>
</dbReference>
<dbReference type="FunCoup" id="K0KLX0">
    <property type="interactions" value="31"/>
</dbReference>
<feature type="region of interest" description="Disordered" evidence="1">
    <location>
        <begin position="239"/>
        <end position="259"/>
    </location>
</feature>
<dbReference type="AlphaFoldDB" id="K0KLX0"/>
<feature type="compositionally biased region" description="Polar residues" evidence="1">
    <location>
        <begin position="458"/>
        <end position="471"/>
    </location>
</feature>
<feature type="region of interest" description="Disordered" evidence="1">
    <location>
        <begin position="458"/>
        <end position="502"/>
    </location>
</feature>
<proteinExistence type="predicted"/>
<dbReference type="EMBL" id="CAIF01000040">
    <property type="protein sequence ID" value="CCH42339.1"/>
    <property type="molecule type" value="Genomic_DNA"/>
</dbReference>
<name>K0KLX0_WICCF</name>
<reference evidence="2 3" key="1">
    <citation type="journal article" date="2012" name="Eukaryot. Cell">
        <title>Draft genome sequence of Wickerhamomyces ciferrii NRRL Y-1031 F-60-10.</title>
        <authorList>
            <person name="Schneider J."/>
            <person name="Andrea H."/>
            <person name="Blom J."/>
            <person name="Jaenicke S."/>
            <person name="Ruckert C."/>
            <person name="Schorsch C."/>
            <person name="Szczepanowski R."/>
            <person name="Farwick M."/>
            <person name="Goesmann A."/>
            <person name="Puhler A."/>
            <person name="Schaffer S."/>
            <person name="Tauch A."/>
            <person name="Kohler T."/>
            <person name="Brinkrolf K."/>
        </authorList>
    </citation>
    <scope>NUCLEOTIDE SEQUENCE [LARGE SCALE GENOMIC DNA]</scope>
    <source>
        <strain evidence="3">ATCC 14091 / BCRC 22168 / CBS 111 / JCM 3599 / NBRC 0793 / NRRL Y-1031 F-60-10</strain>
    </source>
</reference>
<evidence type="ECO:0000313" key="2">
    <source>
        <dbReference type="EMBL" id="CCH42339.1"/>
    </source>
</evidence>
<comment type="caution">
    <text evidence="2">The sequence shown here is derived from an EMBL/GenBank/DDBJ whole genome shotgun (WGS) entry which is preliminary data.</text>
</comment>
<keyword evidence="3" id="KW-1185">Reference proteome</keyword>
<dbReference type="HOGENOM" id="CLU_038590_0_0_1"/>
<evidence type="ECO:0000256" key="1">
    <source>
        <dbReference type="SAM" id="MobiDB-lite"/>
    </source>
</evidence>
<evidence type="ECO:0000313" key="3">
    <source>
        <dbReference type="Proteomes" id="UP000009328"/>
    </source>
</evidence>
<feature type="compositionally biased region" description="Basic residues" evidence="1">
    <location>
        <begin position="476"/>
        <end position="488"/>
    </location>
</feature>